<evidence type="ECO:0000259" key="2">
    <source>
        <dbReference type="Pfam" id="PF07878"/>
    </source>
</evidence>
<sequence length="65" mass="7366">MPRKNYPLRISPELYAALERWAADELRSVNAQMEYLLTQSVRQAGRWKPTPEAAPGGEKGGEQDH</sequence>
<evidence type="ECO:0000256" key="1">
    <source>
        <dbReference type="SAM" id="MobiDB-lite"/>
    </source>
</evidence>
<feature type="region of interest" description="Disordered" evidence="1">
    <location>
        <begin position="44"/>
        <end position="65"/>
    </location>
</feature>
<dbReference type="Pfam" id="PF07878">
    <property type="entry name" value="RHH_5"/>
    <property type="match status" value="1"/>
</dbReference>
<dbReference type="InterPro" id="IPR013321">
    <property type="entry name" value="Arc_rbn_hlx_hlx"/>
</dbReference>
<keyword evidence="4" id="KW-1185">Reference proteome</keyword>
<accession>A0ABP9XH49</accession>
<name>A0ABP9XH49_9DEIO</name>
<organism evidence="3 4">
    <name type="scientific">Deinococcus aluminii</name>
    <dbReference type="NCBI Taxonomy" id="1656885"/>
    <lineage>
        <taxon>Bacteria</taxon>
        <taxon>Thermotogati</taxon>
        <taxon>Deinococcota</taxon>
        <taxon>Deinococci</taxon>
        <taxon>Deinococcales</taxon>
        <taxon>Deinococcaceae</taxon>
        <taxon>Deinococcus</taxon>
    </lineage>
</organism>
<feature type="domain" description="CopG-like ribbon-helix-helix" evidence="2">
    <location>
        <begin position="13"/>
        <end position="44"/>
    </location>
</feature>
<gene>
    <name evidence="3" type="ORF">Dalu01_02639</name>
</gene>
<comment type="caution">
    <text evidence="3">The sequence shown here is derived from an EMBL/GenBank/DDBJ whole genome shotgun (WGS) entry which is preliminary data.</text>
</comment>
<dbReference type="Gene3D" id="1.10.1220.10">
    <property type="entry name" value="Met repressor-like"/>
    <property type="match status" value="1"/>
</dbReference>
<proteinExistence type="predicted"/>
<dbReference type="Proteomes" id="UP001404956">
    <property type="component" value="Unassembled WGS sequence"/>
</dbReference>
<dbReference type="InterPro" id="IPR012869">
    <property type="entry name" value="RHH_5"/>
</dbReference>
<evidence type="ECO:0000313" key="3">
    <source>
        <dbReference type="EMBL" id="GAA5534231.1"/>
    </source>
</evidence>
<evidence type="ECO:0000313" key="4">
    <source>
        <dbReference type="Proteomes" id="UP001404956"/>
    </source>
</evidence>
<dbReference type="RefSeq" id="WP_345455389.1">
    <property type="nucleotide sequence ID" value="NZ_BAABRV010000006.1"/>
</dbReference>
<protein>
    <recommendedName>
        <fullName evidence="2">CopG-like ribbon-helix-helix domain-containing protein</fullName>
    </recommendedName>
</protein>
<dbReference type="EMBL" id="BAABRV010000006">
    <property type="protein sequence ID" value="GAA5534231.1"/>
    <property type="molecule type" value="Genomic_DNA"/>
</dbReference>
<dbReference type="SUPFAM" id="SSF47598">
    <property type="entry name" value="Ribbon-helix-helix"/>
    <property type="match status" value="1"/>
</dbReference>
<reference evidence="3 4" key="1">
    <citation type="submission" date="2024-02" db="EMBL/GenBank/DDBJ databases">
        <title>Deinococcus aluminii NBRC 112889.</title>
        <authorList>
            <person name="Ichikawa N."/>
            <person name="Katano-Makiyama Y."/>
            <person name="Hidaka K."/>
        </authorList>
    </citation>
    <scope>NUCLEOTIDE SEQUENCE [LARGE SCALE GENOMIC DNA]</scope>
    <source>
        <strain evidence="3 4">NBRC 112889</strain>
    </source>
</reference>
<dbReference type="InterPro" id="IPR010985">
    <property type="entry name" value="Ribbon_hlx_hlx"/>
</dbReference>